<dbReference type="PRINTS" id="PR00404">
    <property type="entry name" value="MADSDOMAIN"/>
</dbReference>
<evidence type="ECO:0000256" key="4">
    <source>
        <dbReference type="ARBA" id="ARBA00023163"/>
    </source>
</evidence>
<keyword evidence="2" id="KW-0805">Transcription regulation</keyword>
<dbReference type="Proteomes" id="UP000669903">
    <property type="component" value="Unassembled WGS sequence"/>
</dbReference>
<feature type="domain" description="MADS-box" evidence="8">
    <location>
        <begin position="138"/>
        <end position="168"/>
    </location>
</feature>
<dbReference type="InterPro" id="IPR050142">
    <property type="entry name" value="MADS-box/MEF2_TF"/>
</dbReference>
<dbReference type="SUPFAM" id="SSF55455">
    <property type="entry name" value="SRF-like"/>
    <property type="match status" value="2"/>
</dbReference>
<feature type="region of interest" description="Disordered" evidence="7">
    <location>
        <begin position="84"/>
        <end position="139"/>
    </location>
</feature>
<dbReference type="SMART" id="SM00432">
    <property type="entry name" value="MADS"/>
    <property type="match status" value="2"/>
</dbReference>
<feature type="region of interest" description="Disordered" evidence="7">
    <location>
        <begin position="360"/>
        <end position="418"/>
    </location>
</feature>
<proteinExistence type="predicted"/>
<evidence type="ECO:0000256" key="5">
    <source>
        <dbReference type="ARBA" id="ARBA00023242"/>
    </source>
</evidence>
<protein>
    <recommendedName>
        <fullName evidence="6">Serum response factor homolog</fullName>
    </recommendedName>
</protein>
<evidence type="ECO:0000256" key="3">
    <source>
        <dbReference type="ARBA" id="ARBA00023125"/>
    </source>
</evidence>
<feature type="non-terminal residue" evidence="9">
    <location>
        <position position="1"/>
    </location>
</feature>
<feature type="region of interest" description="Disordered" evidence="7">
    <location>
        <begin position="437"/>
        <end position="468"/>
    </location>
</feature>
<feature type="compositionally biased region" description="Gly residues" evidence="7">
    <location>
        <begin position="367"/>
        <end position="380"/>
    </location>
</feature>
<dbReference type="Pfam" id="PF00319">
    <property type="entry name" value="SRF-TF"/>
    <property type="match status" value="1"/>
</dbReference>
<evidence type="ECO:0000256" key="1">
    <source>
        <dbReference type="ARBA" id="ARBA00004123"/>
    </source>
</evidence>
<dbReference type="EMBL" id="JAANIC010004451">
    <property type="protein sequence ID" value="KAG5334704.1"/>
    <property type="molecule type" value="Genomic_DNA"/>
</dbReference>
<comment type="caution">
    <text evidence="9">The sequence shown here is derived from an EMBL/GenBank/DDBJ whole genome shotgun (WGS) entry which is preliminary data.</text>
</comment>
<evidence type="ECO:0000256" key="2">
    <source>
        <dbReference type="ARBA" id="ARBA00023015"/>
    </source>
</evidence>
<dbReference type="Gene3D" id="3.40.1810.10">
    <property type="entry name" value="Transcription factor, MADS-box"/>
    <property type="match status" value="1"/>
</dbReference>
<gene>
    <name evidence="9" type="primary">Bs</name>
    <name evidence="9" type="ORF">G6Z76_0013623</name>
</gene>
<keyword evidence="4" id="KW-0804">Transcription</keyword>
<feature type="compositionally biased region" description="Pro residues" evidence="7">
    <location>
        <begin position="384"/>
        <end position="395"/>
    </location>
</feature>
<feature type="domain" description="MADS-box" evidence="8">
    <location>
        <begin position="243"/>
        <end position="294"/>
    </location>
</feature>
<evidence type="ECO:0000259" key="8">
    <source>
        <dbReference type="PROSITE" id="PS50066"/>
    </source>
</evidence>
<evidence type="ECO:0000313" key="10">
    <source>
        <dbReference type="Proteomes" id="UP000669903"/>
    </source>
</evidence>
<dbReference type="InterPro" id="IPR036879">
    <property type="entry name" value="TF_MADSbox_sf"/>
</dbReference>
<keyword evidence="5" id="KW-0539">Nucleus</keyword>
<feature type="compositionally biased region" description="Polar residues" evidence="7">
    <location>
        <begin position="118"/>
        <end position="134"/>
    </location>
</feature>
<reference evidence="9" key="1">
    <citation type="submission" date="2020-03" db="EMBL/GenBank/DDBJ databases">
        <title>Relaxed selection underlies rapid genomic changes in the transitions from sociality to social parasitism in ants.</title>
        <authorList>
            <person name="Bi X."/>
        </authorList>
    </citation>
    <scope>NUCLEOTIDE SEQUENCE</scope>
    <source>
        <strain evidence="9">BGI-DK2014a</strain>
        <tissue evidence="9">Whole body</tissue>
    </source>
</reference>
<evidence type="ECO:0000256" key="7">
    <source>
        <dbReference type="SAM" id="MobiDB-lite"/>
    </source>
</evidence>
<dbReference type="FunFam" id="3.40.1810.10:FF:000002">
    <property type="entry name" value="Serum response factor b"/>
    <property type="match status" value="1"/>
</dbReference>
<feature type="compositionally biased region" description="Basic residues" evidence="7">
    <location>
        <begin position="455"/>
        <end position="468"/>
    </location>
</feature>
<organism evidence="9 10">
    <name type="scientific">Acromyrmex charruanus</name>
    <dbReference type="NCBI Taxonomy" id="2715315"/>
    <lineage>
        <taxon>Eukaryota</taxon>
        <taxon>Metazoa</taxon>
        <taxon>Ecdysozoa</taxon>
        <taxon>Arthropoda</taxon>
        <taxon>Hexapoda</taxon>
        <taxon>Insecta</taxon>
        <taxon>Pterygota</taxon>
        <taxon>Neoptera</taxon>
        <taxon>Endopterygota</taxon>
        <taxon>Hymenoptera</taxon>
        <taxon>Apocrita</taxon>
        <taxon>Aculeata</taxon>
        <taxon>Formicoidea</taxon>
        <taxon>Formicidae</taxon>
        <taxon>Myrmicinae</taxon>
        <taxon>Acromyrmex</taxon>
    </lineage>
</organism>
<dbReference type="PANTHER" id="PTHR48019">
    <property type="entry name" value="SERUM RESPONSE FACTOR HOMOLOG"/>
    <property type="match status" value="1"/>
</dbReference>
<feature type="non-terminal residue" evidence="9">
    <location>
        <position position="468"/>
    </location>
</feature>
<keyword evidence="10" id="KW-1185">Reference proteome</keyword>
<accession>A0A836K0C0</accession>
<dbReference type="GO" id="GO:0046983">
    <property type="term" value="F:protein dimerization activity"/>
    <property type="evidence" value="ECO:0007669"/>
    <property type="project" value="InterPro"/>
</dbReference>
<dbReference type="AlphaFoldDB" id="A0A836K0C0"/>
<dbReference type="GO" id="GO:0005634">
    <property type="term" value="C:nucleus"/>
    <property type="evidence" value="ECO:0007669"/>
    <property type="project" value="UniProtKB-SubCell"/>
</dbReference>
<dbReference type="PROSITE" id="PS50066">
    <property type="entry name" value="MADS_BOX_2"/>
    <property type="match status" value="2"/>
</dbReference>
<evidence type="ECO:0000256" key="6">
    <source>
        <dbReference type="ARBA" id="ARBA00069746"/>
    </source>
</evidence>
<evidence type="ECO:0000313" key="9">
    <source>
        <dbReference type="EMBL" id="KAG5334704.1"/>
    </source>
</evidence>
<comment type="subcellular location">
    <subcellularLocation>
        <location evidence="1">Nucleus</location>
    </subcellularLocation>
</comment>
<dbReference type="InterPro" id="IPR002100">
    <property type="entry name" value="TF_MADSbox"/>
</dbReference>
<sequence length="468" mass="49029">MDNPSGGRDGRYTSLGYSMGMIGSDAGTEIYGRPSTSQLAAAAAAAAAASQIGRGGATMMSAAGAATPGVGPVQRGIKRSISDVCYGDDGNNPRQQSLSQGMPAGGMPGDCVPDNLDESFTSLGQPKKSPPSNGKKTKGRVKIKMEYIDNKLRRYTTFSKRKTGIMKKNLITDVIARRSTGFSLSSLCYRVKGAVTRLDTASSTYLSRLLTLDTSSAPRERENKKRMCMCVCVYVCMRAYSVKIVFTSTRLGAIGVRQRSTMSHAYELSTLTGTQVMLLVASETGHVYTFATRKLQPMITSDAGKALIQTCLNSPDPPPSGSSGDQRMSATGFEETELTYNIADDEQKVRQLVYGSPHGGSLHAGYPGTGPGSGPAGGPTAGAHPPPPPPPPPPGSQHAPPSHAQHAHLIAHAHAAAAAAASPSSHLVPCSSPGPMLAGGPYQQSCPSPLPPHHAAYHPHMSHSHPQR</sequence>
<keyword evidence="3" id="KW-0238">DNA-binding</keyword>
<dbReference type="GO" id="GO:0003677">
    <property type="term" value="F:DNA binding"/>
    <property type="evidence" value="ECO:0007669"/>
    <property type="project" value="UniProtKB-KW"/>
</dbReference>
<name>A0A836K0C0_9HYME</name>